<feature type="DNA-binding region" description="H-T-H motif" evidence="4">
    <location>
        <begin position="43"/>
        <end position="62"/>
    </location>
</feature>
<organism evidence="6 7">
    <name type="scientific">Actinoplanes nipponensis</name>
    <dbReference type="NCBI Taxonomy" id="135950"/>
    <lineage>
        <taxon>Bacteria</taxon>
        <taxon>Bacillati</taxon>
        <taxon>Actinomycetota</taxon>
        <taxon>Actinomycetes</taxon>
        <taxon>Micromonosporales</taxon>
        <taxon>Micromonosporaceae</taxon>
        <taxon>Actinoplanes</taxon>
    </lineage>
</organism>
<evidence type="ECO:0000256" key="4">
    <source>
        <dbReference type="PROSITE-ProRule" id="PRU00335"/>
    </source>
</evidence>
<dbReference type="GO" id="GO:0000976">
    <property type="term" value="F:transcription cis-regulatory region binding"/>
    <property type="evidence" value="ECO:0007669"/>
    <property type="project" value="TreeGrafter"/>
</dbReference>
<dbReference type="Pfam" id="PF00440">
    <property type="entry name" value="TetR_N"/>
    <property type="match status" value="1"/>
</dbReference>
<reference evidence="6" key="1">
    <citation type="submission" date="2021-01" db="EMBL/GenBank/DDBJ databases">
        <title>Whole genome shotgun sequence of Actinoplanes nipponensis NBRC 14063.</title>
        <authorList>
            <person name="Komaki H."/>
            <person name="Tamura T."/>
        </authorList>
    </citation>
    <scope>NUCLEOTIDE SEQUENCE</scope>
    <source>
        <strain evidence="6">NBRC 14063</strain>
    </source>
</reference>
<protein>
    <submittedName>
        <fullName evidence="6">Transcriptional regulator, TetR family protein</fullName>
    </submittedName>
</protein>
<keyword evidence="3" id="KW-0804">Transcription</keyword>
<dbReference type="InterPro" id="IPR001647">
    <property type="entry name" value="HTH_TetR"/>
</dbReference>
<keyword evidence="7" id="KW-1185">Reference proteome</keyword>
<name>A0A919ML81_9ACTN</name>
<evidence type="ECO:0000256" key="3">
    <source>
        <dbReference type="ARBA" id="ARBA00023163"/>
    </source>
</evidence>
<evidence type="ECO:0000313" key="7">
    <source>
        <dbReference type="Proteomes" id="UP000647172"/>
    </source>
</evidence>
<dbReference type="SUPFAM" id="SSF46689">
    <property type="entry name" value="Homeodomain-like"/>
    <property type="match status" value="1"/>
</dbReference>
<dbReference type="Gene3D" id="1.10.357.10">
    <property type="entry name" value="Tetracycline Repressor, domain 2"/>
    <property type="match status" value="1"/>
</dbReference>
<gene>
    <name evidence="6" type="ORF">Ani05nite_20360</name>
</gene>
<feature type="domain" description="HTH tetR-type" evidence="5">
    <location>
        <begin position="20"/>
        <end position="80"/>
    </location>
</feature>
<sequence length="202" mass="21432">MRLLFGPMDESPSYRQEKRRQLRTAIIDAARDLAVAQGWAAVKMADVADAVGVSRQTVYNEFRNKAGLAEALTGREIGRFVDAVRAELLAHGGDVRAAGEAAILRTLTEAADNPLVKTVLTGADGDDGLLPYLTTRSELVLTTASAVVRDWAAAHVPQAGEQTVAAAAESIVRLVLSHVVLPSAPAEQTAAVLADTLVRLLR</sequence>
<evidence type="ECO:0000259" key="5">
    <source>
        <dbReference type="PROSITE" id="PS50977"/>
    </source>
</evidence>
<dbReference type="PRINTS" id="PR00455">
    <property type="entry name" value="HTHTETR"/>
</dbReference>
<proteinExistence type="predicted"/>
<evidence type="ECO:0000256" key="2">
    <source>
        <dbReference type="ARBA" id="ARBA00023125"/>
    </source>
</evidence>
<dbReference type="PROSITE" id="PS50977">
    <property type="entry name" value="HTH_TETR_2"/>
    <property type="match status" value="1"/>
</dbReference>
<keyword evidence="2 4" id="KW-0238">DNA-binding</keyword>
<accession>A0A919ML81</accession>
<evidence type="ECO:0000313" key="6">
    <source>
        <dbReference type="EMBL" id="GIE48502.1"/>
    </source>
</evidence>
<dbReference type="Proteomes" id="UP000647172">
    <property type="component" value="Unassembled WGS sequence"/>
</dbReference>
<dbReference type="InterPro" id="IPR009057">
    <property type="entry name" value="Homeodomain-like_sf"/>
</dbReference>
<dbReference type="PANTHER" id="PTHR30055:SF234">
    <property type="entry name" value="HTH-TYPE TRANSCRIPTIONAL REGULATOR BETI"/>
    <property type="match status" value="1"/>
</dbReference>
<dbReference type="Pfam" id="PF18556">
    <property type="entry name" value="TetR_C_35"/>
    <property type="match status" value="1"/>
</dbReference>
<dbReference type="InterPro" id="IPR050109">
    <property type="entry name" value="HTH-type_TetR-like_transc_reg"/>
</dbReference>
<dbReference type="PANTHER" id="PTHR30055">
    <property type="entry name" value="HTH-TYPE TRANSCRIPTIONAL REGULATOR RUTR"/>
    <property type="match status" value="1"/>
</dbReference>
<dbReference type="AlphaFoldDB" id="A0A919ML81"/>
<dbReference type="InterPro" id="IPR040611">
    <property type="entry name" value="AlkX_C"/>
</dbReference>
<dbReference type="GO" id="GO:0003700">
    <property type="term" value="F:DNA-binding transcription factor activity"/>
    <property type="evidence" value="ECO:0007669"/>
    <property type="project" value="TreeGrafter"/>
</dbReference>
<comment type="caution">
    <text evidence="6">The sequence shown here is derived from an EMBL/GenBank/DDBJ whole genome shotgun (WGS) entry which is preliminary data.</text>
</comment>
<dbReference type="EMBL" id="BOMQ01000026">
    <property type="protein sequence ID" value="GIE48502.1"/>
    <property type="molecule type" value="Genomic_DNA"/>
</dbReference>
<evidence type="ECO:0000256" key="1">
    <source>
        <dbReference type="ARBA" id="ARBA00023015"/>
    </source>
</evidence>
<keyword evidence="1" id="KW-0805">Transcription regulation</keyword>